<dbReference type="Gene3D" id="2.130.10.10">
    <property type="entry name" value="YVTN repeat-like/Quinoprotein amine dehydrogenase"/>
    <property type="match status" value="1"/>
</dbReference>
<dbReference type="Proteomes" id="UP000238479">
    <property type="component" value="Chromosome 6"/>
</dbReference>
<accession>A0A2P6PTD5</accession>
<dbReference type="OMA" id="ICCINLA"/>
<dbReference type="SUPFAM" id="SSF50978">
    <property type="entry name" value="WD40 repeat-like"/>
    <property type="match status" value="1"/>
</dbReference>
<dbReference type="GO" id="GO:0006355">
    <property type="term" value="P:regulation of DNA-templated transcription"/>
    <property type="evidence" value="ECO:0007669"/>
    <property type="project" value="InterPro"/>
</dbReference>
<dbReference type="InterPro" id="IPR015943">
    <property type="entry name" value="WD40/YVTN_repeat-like_dom_sf"/>
</dbReference>
<protein>
    <submittedName>
        <fullName evidence="1">Putative transcription factor WD40-like family</fullName>
    </submittedName>
</protein>
<sequence length="344" mass="38392">MPYSKEPANKVITTFMSPALASTYLAFHPLNHNIITIVTENSIIHIYYLRVDEVIRPKFKCHQKHIPGFAFSVNLKVMVSSEADAQVQVHEICSFLKSLGLAARSTCWVLLRMIVGEIICRWSIDAWTYSMTYNLIELRFWNMDTWDKRKLVRIQLPTGKAPTGDTQVQFYSDQILLLVLVKTQPALYDGAKTECIQQWMPRDVLPAPITCAAYSPNNQLYGALSDSNVAVFDTDSLKLRCRIAMSVYFVEASRNRFKVPQPGSNAGIGAVLVTAQEVEAHSEKGLLVGAVAESDATEDPIFPGKRMSKMKDAAGVSLRVFLATPGGRFLLLLRLSSTKLLLLC</sequence>
<name>A0A2P6PTD5_ROSCH</name>
<proteinExistence type="predicted"/>
<gene>
    <name evidence="1" type="ORF">RchiOBHm_Chr6g0280621</name>
</gene>
<dbReference type="PANTHER" id="PTHR44083:SF24">
    <property type="entry name" value="TOPLESS-RELATED PROTEIN 2"/>
    <property type="match status" value="1"/>
</dbReference>
<dbReference type="InterPro" id="IPR036322">
    <property type="entry name" value="WD40_repeat_dom_sf"/>
</dbReference>
<dbReference type="Gramene" id="PRQ25164">
    <property type="protein sequence ID" value="PRQ25164"/>
    <property type="gene ID" value="RchiOBHm_Chr6g0280621"/>
</dbReference>
<reference evidence="1 2" key="1">
    <citation type="journal article" date="2018" name="Nat. Genet.">
        <title>The Rosa genome provides new insights in the design of modern roses.</title>
        <authorList>
            <person name="Bendahmane M."/>
        </authorList>
    </citation>
    <scope>NUCLEOTIDE SEQUENCE [LARGE SCALE GENOMIC DNA]</scope>
    <source>
        <strain evidence="2">cv. Old Blush</strain>
    </source>
</reference>
<dbReference type="PANTHER" id="PTHR44083">
    <property type="entry name" value="TOPLESS-RELATED PROTEIN 1-RELATED"/>
    <property type="match status" value="1"/>
</dbReference>
<dbReference type="AlphaFoldDB" id="A0A2P6PTD5"/>
<comment type="caution">
    <text evidence="1">The sequence shown here is derived from an EMBL/GenBank/DDBJ whole genome shotgun (WGS) entry which is preliminary data.</text>
</comment>
<evidence type="ECO:0000313" key="1">
    <source>
        <dbReference type="EMBL" id="PRQ25164.1"/>
    </source>
</evidence>
<dbReference type="STRING" id="74649.A0A2P6PTD5"/>
<evidence type="ECO:0000313" key="2">
    <source>
        <dbReference type="Proteomes" id="UP000238479"/>
    </source>
</evidence>
<keyword evidence="2" id="KW-1185">Reference proteome</keyword>
<organism evidence="1 2">
    <name type="scientific">Rosa chinensis</name>
    <name type="common">China rose</name>
    <dbReference type="NCBI Taxonomy" id="74649"/>
    <lineage>
        <taxon>Eukaryota</taxon>
        <taxon>Viridiplantae</taxon>
        <taxon>Streptophyta</taxon>
        <taxon>Embryophyta</taxon>
        <taxon>Tracheophyta</taxon>
        <taxon>Spermatophyta</taxon>
        <taxon>Magnoliopsida</taxon>
        <taxon>eudicotyledons</taxon>
        <taxon>Gunneridae</taxon>
        <taxon>Pentapetalae</taxon>
        <taxon>rosids</taxon>
        <taxon>fabids</taxon>
        <taxon>Rosales</taxon>
        <taxon>Rosaceae</taxon>
        <taxon>Rosoideae</taxon>
        <taxon>Rosoideae incertae sedis</taxon>
        <taxon>Rosa</taxon>
    </lineage>
</organism>
<dbReference type="EMBL" id="PDCK01000044">
    <property type="protein sequence ID" value="PRQ25164.1"/>
    <property type="molecule type" value="Genomic_DNA"/>
</dbReference>
<dbReference type="InterPro" id="IPR027728">
    <property type="entry name" value="Topless_fam"/>
</dbReference>